<comment type="similarity">
    <text evidence="1">Belongs to the XseB family.</text>
</comment>
<keyword evidence="4" id="KW-0378">Hydrolase</keyword>
<sequence>MEDKGKETLTSLGGSYTEAMDRLSEIICIIEQDEPDVDLLLRLAEEAKSLIVFCKQKLLATDKQIDELISSLDETEGIQVVTATDSTAE</sequence>
<dbReference type="InterPro" id="IPR003761">
    <property type="entry name" value="Exonuc_VII_S"/>
</dbReference>
<evidence type="ECO:0000256" key="3">
    <source>
        <dbReference type="ARBA" id="ARBA00022722"/>
    </source>
</evidence>
<protein>
    <recommendedName>
        <fullName evidence="6">Exodeoxyribonuclease VII small subunit</fullName>
        <ecNumber evidence="6">3.1.11.6</ecNumber>
    </recommendedName>
</protein>
<evidence type="ECO:0000313" key="7">
    <source>
        <dbReference type="EMBL" id="GAB1251354.1"/>
    </source>
</evidence>
<dbReference type="EMBL" id="BAAFSF010000001">
    <property type="protein sequence ID" value="GAB1251354.1"/>
    <property type="molecule type" value="Genomic_DNA"/>
</dbReference>
<evidence type="ECO:0000256" key="5">
    <source>
        <dbReference type="ARBA" id="ARBA00022839"/>
    </source>
</evidence>
<accession>A0ABQ0E116</accession>
<dbReference type="Proteomes" id="UP001628220">
    <property type="component" value="Unassembled WGS sequence"/>
</dbReference>
<keyword evidence="5" id="KW-0269">Exonuclease</keyword>
<comment type="caution">
    <text evidence="7">The sequence shown here is derived from an EMBL/GenBank/DDBJ whole genome shotgun (WGS) entry which is preliminary data.</text>
</comment>
<name>A0ABQ0E116_9PORP</name>
<evidence type="ECO:0000256" key="1">
    <source>
        <dbReference type="ARBA" id="ARBA00009998"/>
    </source>
</evidence>
<dbReference type="NCBIfam" id="TIGR01280">
    <property type="entry name" value="xseB"/>
    <property type="match status" value="1"/>
</dbReference>
<keyword evidence="2" id="KW-0963">Cytoplasm</keyword>
<evidence type="ECO:0000256" key="6">
    <source>
        <dbReference type="NCBIfam" id="TIGR01280"/>
    </source>
</evidence>
<reference evidence="7 8" key="1">
    <citation type="journal article" date="2025" name="Int. J. Syst. Evol. Microbiol.">
        <title>Desulfovibrio falkowii sp. nov., Porphyromonas miyakawae sp. nov., Mediterraneibacter flintii sp. nov. and Owariibacterium komagatae gen. nov., sp. nov., isolated from human faeces.</title>
        <authorList>
            <person name="Hamaguchi T."/>
            <person name="Ohara M."/>
            <person name="Hisatomi A."/>
            <person name="Sekiguchi K."/>
            <person name="Takeda J.I."/>
            <person name="Ueyama J."/>
            <person name="Ito M."/>
            <person name="Nishiwaki H."/>
            <person name="Ogi T."/>
            <person name="Hirayama M."/>
            <person name="Ohkuma M."/>
            <person name="Sakamoto M."/>
            <person name="Ohno K."/>
        </authorList>
    </citation>
    <scope>NUCLEOTIDE SEQUENCE [LARGE SCALE GENOMIC DNA]</scope>
    <source>
        <strain evidence="7 8">13CB11C</strain>
    </source>
</reference>
<dbReference type="Gene3D" id="1.10.287.1040">
    <property type="entry name" value="Exonuclease VII, small subunit"/>
    <property type="match status" value="1"/>
</dbReference>
<proteinExistence type="inferred from homology"/>
<dbReference type="Pfam" id="PF02609">
    <property type="entry name" value="Exonuc_VII_S"/>
    <property type="match status" value="1"/>
</dbReference>
<dbReference type="RefSeq" id="WP_411915165.1">
    <property type="nucleotide sequence ID" value="NZ_BAAFSF010000001.1"/>
</dbReference>
<keyword evidence="8" id="KW-1185">Reference proteome</keyword>
<dbReference type="EC" id="3.1.11.6" evidence="6"/>
<gene>
    <name evidence="7" type="ORF">Tsumi_04580</name>
</gene>
<dbReference type="SUPFAM" id="SSF116842">
    <property type="entry name" value="XseB-like"/>
    <property type="match status" value="1"/>
</dbReference>
<dbReference type="InterPro" id="IPR037004">
    <property type="entry name" value="Exonuc_VII_ssu_sf"/>
</dbReference>
<evidence type="ECO:0000256" key="4">
    <source>
        <dbReference type="ARBA" id="ARBA00022801"/>
    </source>
</evidence>
<evidence type="ECO:0000313" key="8">
    <source>
        <dbReference type="Proteomes" id="UP001628220"/>
    </source>
</evidence>
<organism evidence="7 8">
    <name type="scientific">Porphyromonas miyakawae</name>
    <dbReference type="NCBI Taxonomy" id="3137470"/>
    <lineage>
        <taxon>Bacteria</taxon>
        <taxon>Pseudomonadati</taxon>
        <taxon>Bacteroidota</taxon>
        <taxon>Bacteroidia</taxon>
        <taxon>Bacteroidales</taxon>
        <taxon>Porphyromonadaceae</taxon>
        <taxon>Porphyromonas</taxon>
    </lineage>
</organism>
<keyword evidence="3" id="KW-0540">Nuclease</keyword>
<evidence type="ECO:0000256" key="2">
    <source>
        <dbReference type="ARBA" id="ARBA00022490"/>
    </source>
</evidence>